<dbReference type="EMBL" id="AE003849">
    <property type="protein sequence ID" value="AAF84690.1"/>
    <property type="molecule type" value="Genomic_DNA"/>
</dbReference>
<gene>
    <name evidence="1" type="ordered locus">XF_1884</name>
</gene>
<dbReference type="Proteomes" id="UP000000812">
    <property type="component" value="Chromosome"/>
</dbReference>
<reference evidence="1 2" key="1">
    <citation type="journal article" date="2000" name="Nature">
        <title>The genome sequence of the plant pathogen Xylella fastidiosa.</title>
        <authorList>
            <person name="Simpson A.J."/>
            <person name="Reinach F.C."/>
            <person name="Arruda P."/>
            <person name="Abreu F.A."/>
            <person name="Acencio M."/>
            <person name="Alvarenga R."/>
            <person name="Alves L.M."/>
            <person name="Araya J.E."/>
            <person name="Baia G.S."/>
            <person name="Baptista C.S."/>
            <person name="Barros M.H."/>
            <person name="Bonaccorsi E.D."/>
            <person name="Bordin S."/>
            <person name="Bove J.M."/>
            <person name="Briones M.R."/>
            <person name="Bueno M.R."/>
            <person name="Camargo A.A."/>
            <person name="Camargo L.E."/>
            <person name="Carraro D.M."/>
            <person name="Carrer H."/>
            <person name="Colauto N.B."/>
            <person name="Colombo C."/>
            <person name="Costa F.F."/>
            <person name="Costa M.C."/>
            <person name="Costa-Neto C.M."/>
            <person name="Coutinho L.L."/>
            <person name="Cristofani M."/>
            <person name="Dias-Neto E."/>
            <person name="Docena C."/>
            <person name="El-Dorry H."/>
            <person name="Facincani A.P."/>
            <person name="Ferreira A.J."/>
            <person name="Ferreira V.C."/>
            <person name="Ferro J.A."/>
            <person name="Fraga J.S."/>
            <person name="Franca S.C."/>
            <person name="Franco M.C."/>
            <person name="Frohme M."/>
            <person name="Furlan L.R."/>
            <person name="Garnier M."/>
            <person name="Goldman G.H."/>
            <person name="Goldman M.H."/>
            <person name="Gomes S.L."/>
            <person name="Gruber A."/>
            <person name="Ho P.L."/>
            <person name="Hoheisel J.D."/>
            <person name="Junqueira M.L."/>
            <person name="Kemper E.L."/>
            <person name="Kitajima J.P."/>
            <person name="Krieger J.E."/>
            <person name="Kuramae E.E."/>
            <person name="Laigret F."/>
            <person name="Lambais M.R."/>
            <person name="Leite L.C."/>
            <person name="Lemos E.G."/>
            <person name="Lemos M.V."/>
            <person name="Lopes S.A."/>
            <person name="Lopes C.R."/>
            <person name="Machado J.A."/>
            <person name="Machado M.A."/>
            <person name="Madeira A.M."/>
            <person name="Madeira H.M."/>
            <person name="Marino C.L."/>
            <person name="Marques M.V."/>
            <person name="Martins E.A."/>
            <person name="Martins E.M."/>
            <person name="Matsukuma A.Y."/>
            <person name="Menck C.F."/>
            <person name="Miracca E.C."/>
            <person name="Miyaki C.Y."/>
            <person name="Monteriro-Vitorello C.B."/>
            <person name="Moon D.H."/>
            <person name="Nagai M.A."/>
            <person name="Nascimento A.L."/>
            <person name="Netto L.E."/>
            <person name="Nhani A.Jr."/>
            <person name="Nobrega F.G."/>
            <person name="Nunes L.R."/>
            <person name="Oliveira M.A."/>
            <person name="de Oliveira M.C."/>
            <person name="de Oliveira R.C."/>
            <person name="Palmieri D.A."/>
            <person name="Paris A."/>
            <person name="Peixoto B.R."/>
            <person name="Pereira G.A."/>
            <person name="Pereira H.A.Jr."/>
            <person name="Pesquero J.B."/>
            <person name="Quaggio R.B."/>
            <person name="Roberto P.G."/>
            <person name="Rodrigues V."/>
            <person name="de M Rosa A.J."/>
            <person name="de Rosa V.E.Jr."/>
            <person name="de Sa R.G."/>
            <person name="Santelli R.V."/>
            <person name="Sawasaki H.E."/>
            <person name="da Silva A.C."/>
            <person name="da Silva A.M."/>
            <person name="da Silva F.R."/>
            <person name="da Silva W.A.Jr."/>
            <person name="da Silveira J.F."/>
            <person name="Silvestri M.L."/>
            <person name="Siqueira W.J."/>
            <person name="de Souza A.A."/>
            <person name="de Souza A.P."/>
            <person name="Terenzi M.F."/>
            <person name="Truffi D."/>
            <person name="Tsai S.M."/>
            <person name="Tsuhako M.H."/>
            <person name="Vallada H."/>
            <person name="Van Sluys M.A."/>
            <person name="Verjovski-Almeida S."/>
            <person name="Vettore A.L."/>
            <person name="Zago M.A."/>
            <person name="Zatz M."/>
            <person name="Meidanis J."/>
            <person name="Setubal J.C."/>
        </authorList>
    </citation>
    <scope>NUCLEOTIDE SEQUENCE [LARGE SCALE GENOMIC DNA]</scope>
    <source>
        <strain evidence="1 2">9a5c</strain>
    </source>
</reference>
<organism evidence="1 2">
    <name type="scientific">Xylella fastidiosa (strain 9a5c)</name>
    <dbReference type="NCBI Taxonomy" id="160492"/>
    <lineage>
        <taxon>Bacteria</taxon>
        <taxon>Pseudomonadati</taxon>
        <taxon>Pseudomonadota</taxon>
        <taxon>Gammaproteobacteria</taxon>
        <taxon>Lysobacterales</taxon>
        <taxon>Lysobacteraceae</taxon>
        <taxon>Xylella</taxon>
    </lineage>
</organism>
<dbReference type="AlphaFoldDB" id="Q9PC97"/>
<protein>
    <submittedName>
        <fullName evidence="1">Uncharacterized protein</fullName>
    </submittedName>
</protein>
<sequence>MSAHLSIHPNLDGEVFLGRVGHGRSVEMLNDQSEVSVVSGVPVTDQGKSCNPSPRIDLLFAGIEEIVKDLILAKRKLEELDFRAFDIEMFKRRSGISSAILDAEIKLFHLSQDIKSVHIQRLIKAMRYV</sequence>
<proteinExistence type="predicted"/>
<evidence type="ECO:0000313" key="1">
    <source>
        <dbReference type="EMBL" id="AAF84690.1"/>
    </source>
</evidence>
<dbReference type="HOGENOM" id="CLU_167660_0_0_6"/>
<dbReference type="STRING" id="160492.XF_1884"/>
<dbReference type="PIR" id="D82627">
    <property type="entry name" value="D82627"/>
</dbReference>
<evidence type="ECO:0000313" key="2">
    <source>
        <dbReference type="Proteomes" id="UP000000812"/>
    </source>
</evidence>
<accession>Q9PC97</accession>
<dbReference type="KEGG" id="xfa:XF_1884"/>
<name>Q9PC97_XYLFA</name>